<keyword evidence="8" id="KW-0378">Hydrolase</keyword>
<dbReference type="Gene3D" id="3.90.230.10">
    <property type="entry name" value="Creatinase/methionine aminopeptidase superfamily"/>
    <property type="match status" value="1"/>
</dbReference>
<sequence length="456" mass="49997">MRLGNPSTRLTHICLSLVNVVTPGITALEYAQRRSRLAAKLPNNAIAVVAASDIQFRSGGVFYEFHQDPDFFYLTGFNEPEALAVIAKSPHEDDHIFHLYVREKDPKAEIWDGARSGTIAARDVFNADETGDVARLKDVLPAVVGEVSQVYTDITTSINKSVLSRFLHGKTSARTEGFASLIDSSKIRSLRPVINDLRIIKSEAEISNMRAAGRYSGRAFTEAMRHTPSLQTEAALDAYLEYQFRVQGCSGPSFEPVVASGVNALSIHYVRNDDVLHPEKLVLVDGGGSYGGYISDITRAYPASGKFSTAQKDLYEAILSVQRSCVSMCRESAKVSLDKLHDIAEAGLKENLKSLGFDVSGRDTMSALFPHHLGHYIGLDVHDCAGFSRRNNLIANQCVTIEPGIYVPTEDDDRFPVHFRGMGIRIEDSVAVGEDNPFVLTTEAVKEVADIEALQS</sequence>
<comment type="caution">
    <text evidence="14">The sequence shown here is derived from an EMBL/GenBank/DDBJ whole genome shotgun (WGS) entry which is preliminary data.</text>
</comment>
<keyword evidence="7" id="KW-0479">Metal-binding</keyword>
<dbReference type="Pfam" id="PF05195">
    <property type="entry name" value="AMP_N"/>
    <property type="match status" value="1"/>
</dbReference>
<gene>
    <name evidence="14" type="ORF">UCRPC4_g05504</name>
</gene>
<evidence type="ECO:0000259" key="13">
    <source>
        <dbReference type="SMART" id="SM01011"/>
    </source>
</evidence>
<dbReference type="GO" id="GO:0070006">
    <property type="term" value="F:metalloaminopeptidase activity"/>
    <property type="evidence" value="ECO:0007669"/>
    <property type="project" value="InterPro"/>
</dbReference>
<protein>
    <recommendedName>
        <fullName evidence="5">Xaa-Pro aminopeptidase</fullName>
        <ecNumber evidence="5">3.4.11.9</ecNumber>
    </recommendedName>
    <alternativeName>
        <fullName evidence="11">Aminoacylproline aminopeptidase</fullName>
    </alternativeName>
    <alternativeName>
        <fullName evidence="12">Prolidase</fullName>
    </alternativeName>
</protein>
<comment type="catalytic activity">
    <reaction evidence="1">
        <text>Release of any N-terminal amino acid, including proline, that is linked to proline, even from a dipeptide or tripeptide.</text>
        <dbReference type="EC" id="3.4.11.9"/>
    </reaction>
</comment>
<dbReference type="PANTHER" id="PTHR43226">
    <property type="entry name" value="XAA-PRO AMINOPEPTIDASE 3"/>
    <property type="match status" value="1"/>
</dbReference>
<evidence type="ECO:0000256" key="10">
    <source>
        <dbReference type="ARBA" id="ARBA00023211"/>
    </source>
</evidence>
<evidence type="ECO:0000256" key="9">
    <source>
        <dbReference type="ARBA" id="ARBA00023049"/>
    </source>
</evidence>
<dbReference type="SMART" id="SM01011">
    <property type="entry name" value="AMP_N"/>
    <property type="match status" value="1"/>
</dbReference>
<dbReference type="Proteomes" id="UP000053317">
    <property type="component" value="Unassembled WGS sequence"/>
</dbReference>
<dbReference type="InterPro" id="IPR000994">
    <property type="entry name" value="Pept_M24"/>
</dbReference>
<dbReference type="Pfam" id="PF00557">
    <property type="entry name" value="Peptidase_M24"/>
    <property type="match status" value="1"/>
</dbReference>
<dbReference type="OrthoDB" id="4215474at2759"/>
<dbReference type="Gene3D" id="3.40.350.10">
    <property type="entry name" value="Creatinase/prolidase N-terminal domain"/>
    <property type="match status" value="1"/>
</dbReference>
<evidence type="ECO:0000256" key="7">
    <source>
        <dbReference type="ARBA" id="ARBA00022723"/>
    </source>
</evidence>
<evidence type="ECO:0000313" key="15">
    <source>
        <dbReference type="Proteomes" id="UP000053317"/>
    </source>
</evidence>
<dbReference type="GO" id="GO:0016485">
    <property type="term" value="P:protein processing"/>
    <property type="evidence" value="ECO:0007669"/>
    <property type="project" value="EnsemblFungi"/>
</dbReference>
<comment type="cofactor">
    <cofactor evidence="2">
        <name>Mn(2+)</name>
        <dbReference type="ChEBI" id="CHEBI:29035"/>
    </cofactor>
</comment>
<dbReference type="AlphaFoldDB" id="A0A0G2E445"/>
<dbReference type="SUPFAM" id="SSF53092">
    <property type="entry name" value="Creatinase/prolidase N-terminal domain"/>
    <property type="match status" value="1"/>
</dbReference>
<dbReference type="EMBL" id="LCWF01000144">
    <property type="protein sequence ID" value="KKY17489.1"/>
    <property type="molecule type" value="Genomic_DNA"/>
</dbReference>
<accession>A0A0G2E445</accession>
<evidence type="ECO:0000256" key="2">
    <source>
        <dbReference type="ARBA" id="ARBA00001936"/>
    </source>
</evidence>
<feature type="domain" description="Aminopeptidase P N-terminal" evidence="13">
    <location>
        <begin position="25"/>
        <end position="161"/>
    </location>
</feature>
<proteinExistence type="inferred from homology"/>
<dbReference type="InterPro" id="IPR029149">
    <property type="entry name" value="Creatin/AminoP/Spt16_N"/>
</dbReference>
<keyword evidence="6" id="KW-0031">Aminopeptidase</keyword>
<evidence type="ECO:0000256" key="1">
    <source>
        <dbReference type="ARBA" id="ARBA00001424"/>
    </source>
</evidence>
<evidence type="ECO:0000256" key="8">
    <source>
        <dbReference type="ARBA" id="ARBA00022801"/>
    </source>
</evidence>
<comment type="function">
    <text evidence="3">Catalyzes the removal of a penultimate prolyl residue from the N-termini of peptides.</text>
</comment>
<comment type="similarity">
    <text evidence="4">Belongs to the peptidase M24B family.</text>
</comment>
<organism evidence="14 15">
    <name type="scientific">Phaeomoniella chlamydospora</name>
    <name type="common">Phaeoacremonium chlamydosporum</name>
    <dbReference type="NCBI Taxonomy" id="158046"/>
    <lineage>
        <taxon>Eukaryota</taxon>
        <taxon>Fungi</taxon>
        <taxon>Dikarya</taxon>
        <taxon>Ascomycota</taxon>
        <taxon>Pezizomycotina</taxon>
        <taxon>Eurotiomycetes</taxon>
        <taxon>Chaetothyriomycetidae</taxon>
        <taxon>Phaeomoniellales</taxon>
        <taxon>Phaeomoniellaceae</taxon>
        <taxon>Phaeomoniella</taxon>
    </lineage>
</organism>
<dbReference type="InterPro" id="IPR007865">
    <property type="entry name" value="Aminopep_P_N"/>
</dbReference>
<dbReference type="GO" id="GO:0005634">
    <property type="term" value="C:nucleus"/>
    <property type="evidence" value="ECO:0007669"/>
    <property type="project" value="EnsemblFungi"/>
</dbReference>
<dbReference type="PANTHER" id="PTHR43226:SF4">
    <property type="entry name" value="XAA-PRO AMINOPEPTIDASE 3"/>
    <property type="match status" value="1"/>
</dbReference>
<keyword evidence="9" id="KW-0482">Metalloprotease</keyword>
<keyword evidence="15" id="KW-1185">Reference proteome</keyword>
<keyword evidence="10" id="KW-0464">Manganese</keyword>
<dbReference type="InterPro" id="IPR052433">
    <property type="entry name" value="X-Pro_dipept-like"/>
</dbReference>
<name>A0A0G2E445_PHACM</name>
<keyword evidence="6" id="KW-0645">Protease</keyword>
<dbReference type="GO" id="GO:0005739">
    <property type="term" value="C:mitochondrion"/>
    <property type="evidence" value="ECO:0007669"/>
    <property type="project" value="EnsemblFungi"/>
</dbReference>
<evidence type="ECO:0000256" key="6">
    <source>
        <dbReference type="ARBA" id="ARBA00022438"/>
    </source>
</evidence>
<evidence type="ECO:0000256" key="12">
    <source>
        <dbReference type="ARBA" id="ARBA00032413"/>
    </source>
</evidence>
<dbReference type="GO" id="GO:0030145">
    <property type="term" value="F:manganese ion binding"/>
    <property type="evidence" value="ECO:0007669"/>
    <property type="project" value="InterPro"/>
</dbReference>
<reference evidence="14 15" key="1">
    <citation type="submission" date="2015-05" db="EMBL/GenBank/DDBJ databases">
        <title>Distinctive expansion of gene families associated with plant cell wall degradation and secondary metabolism in the genomes of grapevine trunk pathogens.</title>
        <authorList>
            <person name="Lawrence D.P."/>
            <person name="Travadon R."/>
            <person name="Rolshausen P.E."/>
            <person name="Baumgartner K."/>
        </authorList>
    </citation>
    <scope>NUCLEOTIDE SEQUENCE [LARGE SCALE GENOMIC DNA]</scope>
    <source>
        <strain evidence="14">UCRPC4</strain>
    </source>
</reference>
<evidence type="ECO:0000313" key="14">
    <source>
        <dbReference type="EMBL" id="KKY17489.1"/>
    </source>
</evidence>
<evidence type="ECO:0000256" key="5">
    <source>
        <dbReference type="ARBA" id="ARBA00012574"/>
    </source>
</evidence>
<evidence type="ECO:0000256" key="11">
    <source>
        <dbReference type="ARBA" id="ARBA00030849"/>
    </source>
</evidence>
<evidence type="ECO:0000256" key="4">
    <source>
        <dbReference type="ARBA" id="ARBA00008766"/>
    </source>
</evidence>
<reference evidence="14 15" key="2">
    <citation type="submission" date="2015-05" db="EMBL/GenBank/DDBJ databases">
        <authorList>
            <person name="Morales-Cruz A."/>
            <person name="Amrine K.C."/>
            <person name="Cantu D."/>
        </authorList>
    </citation>
    <scope>NUCLEOTIDE SEQUENCE [LARGE SCALE GENOMIC DNA]</scope>
    <source>
        <strain evidence="14">UCRPC4</strain>
    </source>
</reference>
<dbReference type="SUPFAM" id="SSF55920">
    <property type="entry name" value="Creatinase/aminopeptidase"/>
    <property type="match status" value="1"/>
</dbReference>
<evidence type="ECO:0000256" key="3">
    <source>
        <dbReference type="ARBA" id="ARBA00002443"/>
    </source>
</evidence>
<dbReference type="InterPro" id="IPR036005">
    <property type="entry name" value="Creatinase/aminopeptidase-like"/>
</dbReference>
<dbReference type="GO" id="GO:0050821">
    <property type="term" value="P:protein stabilization"/>
    <property type="evidence" value="ECO:0007669"/>
    <property type="project" value="EnsemblFungi"/>
</dbReference>
<dbReference type="EC" id="3.4.11.9" evidence="5"/>